<dbReference type="PANTHER" id="PTHR46494:SF1">
    <property type="entry name" value="CORA FAMILY METAL ION TRANSPORTER (EUROFUNG)"/>
    <property type="match status" value="1"/>
</dbReference>
<evidence type="ECO:0000256" key="3">
    <source>
        <dbReference type="ARBA" id="ARBA00022448"/>
    </source>
</evidence>
<dbReference type="InterPro" id="IPR045863">
    <property type="entry name" value="CorA_TM1_TM2"/>
</dbReference>
<comment type="function">
    <text evidence="8">Mediates influx of magnesium ions.</text>
</comment>
<evidence type="ECO:0000313" key="11">
    <source>
        <dbReference type="Proteomes" id="UP000053911"/>
    </source>
</evidence>
<keyword evidence="7 8" id="KW-0472">Membrane</keyword>
<dbReference type="CDD" id="cd12828">
    <property type="entry name" value="TmCorA-like_1"/>
    <property type="match status" value="1"/>
</dbReference>
<feature type="transmembrane region" description="Helical" evidence="8">
    <location>
        <begin position="304"/>
        <end position="324"/>
    </location>
</feature>
<dbReference type="Pfam" id="PF01544">
    <property type="entry name" value="CorA"/>
    <property type="match status" value="1"/>
</dbReference>
<evidence type="ECO:0000256" key="4">
    <source>
        <dbReference type="ARBA" id="ARBA00022475"/>
    </source>
</evidence>
<dbReference type="GeneID" id="8095682"/>
<evidence type="ECO:0000256" key="9">
    <source>
        <dbReference type="SAM" id="MobiDB-lite"/>
    </source>
</evidence>
<dbReference type="PATRIC" id="fig|172049.5.peg.1021"/>
<dbReference type="InterPro" id="IPR002523">
    <property type="entry name" value="MgTranspt_CorA/ZnTranspt_ZntB"/>
</dbReference>
<reference evidence="11" key="1">
    <citation type="journal article" date="2015" name="MBio">
        <title>Genome-Resolved Metagenomic Analysis Reveals Roles for Candidate Phyla and Other Microbial Community Members in Biogeochemical Transformations in Oil Reservoirs.</title>
        <authorList>
            <person name="Hu P."/>
            <person name="Tom L."/>
            <person name="Singh A."/>
            <person name="Thomas B.C."/>
            <person name="Baker B.J."/>
            <person name="Piceno Y.M."/>
            <person name="Andersen G.L."/>
            <person name="Banfield J.F."/>
        </authorList>
    </citation>
    <scope>NUCLEOTIDE SEQUENCE [LARGE SCALE GENOMIC DNA]</scope>
</reference>
<keyword evidence="5 8" id="KW-0812">Transmembrane</keyword>
<dbReference type="Gene3D" id="3.30.460.20">
    <property type="entry name" value="CorA soluble domain-like"/>
    <property type="match status" value="1"/>
</dbReference>
<evidence type="ECO:0000256" key="8">
    <source>
        <dbReference type="RuleBase" id="RU362010"/>
    </source>
</evidence>
<dbReference type="AlphaFoldDB" id="A0A117L0Z4"/>
<proteinExistence type="inferred from homology"/>
<protein>
    <recommendedName>
        <fullName evidence="8">Magnesium transport protein CorA</fullName>
    </recommendedName>
</protein>
<evidence type="ECO:0000256" key="5">
    <source>
        <dbReference type="ARBA" id="ARBA00022692"/>
    </source>
</evidence>
<keyword evidence="6 8" id="KW-1133">Transmembrane helix</keyword>
<keyword evidence="3 8" id="KW-0813">Transport</keyword>
<name>A0A117L0Z4_9EURY</name>
<dbReference type="PANTHER" id="PTHR46494">
    <property type="entry name" value="CORA FAMILY METAL ION TRANSPORTER (EUROFUNG)"/>
    <property type="match status" value="1"/>
</dbReference>
<evidence type="ECO:0000256" key="2">
    <source>
        <dbReference type="ARBA" id="ARBA00009765"/>
    </source>
</evidence>
<dbReference type="EMBL" id="LGFD01000034">
    <property type="protein sequence ID" value="KUK17141.1"/>
    <property type="molecule type" value="Genomic_DNA"/>
</dbReference>
<keyword evidence="4 8" id="KW-1003">Cell membrane</keyword>
<keyword evidence="8" id="KW-0460">Magnesium</keyword>
<dbReference type="GO" id="GO:0050897">
    <property type="term" value="F:cobalt ion binding"/>
    <property type="evidence" value="ECO:0007669"/>
    <property type="project" value="TreeGrafter"/>
</dbReference>
<dbReference type="InterPro" id="IPR004488">
    <property type="entry name" value="Mg/Co-transport_prot_CorA"/>
</dbReference>
<dbReference type="InterPro" id="IPR045861">
    <property type="entry name" value="CorA_cytoplasmic_dom"/>
</dbReference>
<feature type="transmembrane region" description="Helical" evidence="8">
    <location>
        <begin position="336"/>
        <end position="356"/>
    </location>
</feature>
<dbReference type="GO" id="GO:0000287">
    <property type="term" value="F:magnesium ion binding"/>
    <property type="evidence" value="ECO:0007669"/>
    <property type="project" value="TreeGrafter"/>
</dbReference>
<feature type="compositionally biased region" description="Basic residues" evidence="9">
    <location>
        <begin position="1"/>
        <end position="11"/>
    </location>
</feature>
<evidence type="ECO:0000256" key="1">
    <source>
        <dbReference type="ARBA" id="ARBA00004651"/>
    </source>
</evidence>
<dbReference type="SUPFAM" id="SSF143865">
    <property type="entry name" value="CorA soluble domain-like"/>
    <property type="match status" value="1"/>
</dbReference>
<comment type="similarity">
    <text evidence="2 8">Belongs to the CorA metal ion transporter (MIT) (TC 1.A.35) family.</text>
</comment>
<evidence type="ECO:0000256" key="6">
    <source>
        <dbReference type="ARBA" id="ARBA00022989"/>
    </source>
</evidence>
<comment type="caution">
    <text evidence="10">The sequence shown here is derived from an EMBL/GenBank/DDBJ whole genome shotgun (WGS) entry which is preliminary data.</text>
</comment>
<feature type="region of interest" description="Disordered" evidence="9">
    <location>
        <begin position="1"/>
        <end position="24"/>
    </location>
</feature>
<dbReference type="RefSeq" id="WP_015848978.1">
    <property type="nucleotide sequence ID" value="NZ_LGFD01000034.1"/>
</dbReference>
<gene>
    <name evidence="8" type="primary">corA</name>
    <name evidence="10" type="ORF">XD54_1562</name>
</gene>
<dbReference type="FunFam" id="1.20.58.340:FF:000012">
    <property type="entry name" value="Magnesium transport protein CorA"/>
    <property type="match status" value="1"/>
</dbReference>
<evidence type="ECO:0000313" key="10">
    <source>
        <dbReference type="EMBL" id="KUK17141.1"/>
    </source>
</evidence>
<dbReference type="GO" id="GO:0015087">
    <property type="term" value="F:cobalt ion transmembrane transporter activity"/>
    <property type="evidence" value="ECO:0007669"/>
    <property type="project" value="UniProtKB-UniRule"/>
</dbReference>
<dbReference type="GO" id="GO:0015095">
    <property type="term" value="F:magnesium ion transmembrane transporter activity"/>
    <property type="evidence" value="ECO:0007669"/>
    <property type="project" value="UniProtKB-UniRule"/>
</dbReference>
<evidence type="ECO:0000256" key="7">
    <source>
        <dbReference type="ARBA" id="ARBA00023136"/>
    </source>
</evidence>
<sequence>MTRSKRGRRTKPYSSTDKAGLPPGSMIFIGEQKMESARIDVIDFNETELNELHNVAIGRCVEMARTPDTVTWINVTGLHDINLIKKLGEPLGLHPLTLEDIVNTAQRPKIEEFPGYVYMVLKMIHYDLATNQIEMEHVSLIIGESYVVSFQEKEGDVFDPVRERIRASKGRIRSMKADYLAYALMDAVVDNYFLVVEHIGDQIEDLEDRVLADPNPTILQELHRLKRDLLTIRKAVWPLREEIGALIKSESALIRAETKVYLRDLYDHIIQIIDMVETFRDILGGIHDLYLSNISIRMNEIMKVLTIIATIFIPLTFIVGVYGMNFEYMPELNWRWGYFSVWGVMIVIAIGMVIYFRKKKWL</sequence>
<dbReference type="OMA" id="ETGEVMC"/>
<dbReference type="Proteomes" id="UP000053911">
    <property type="component" value="Unassembled WGS sequence"/>
</dbReference>
<dbReference type="Gene3D" id="1.20.58.340">
    <property type="entry name" value="Magnesium transport protein CorA, transmembrane region"/>
    <property type="match status" value="2"/>
</dbReference>
<accession>A0A117L0Z4</accession>
<organism evidence="10 11">
    <name type="scientific">Thermococcus sibiricus</name>
    <dbReference type="NCBI Taxonomy" id="172049"/>
    <lineage>
        <taxon>Archaea</taxon>
        <taxon>Methanobacteriati</taxon>
        <taxon>Methanobacteriota</taxon>
        <taxon>Thermococci</taxon>
        <taxon>Thermococcales</taxon>
        <taxon>Thermococcaceae</taxon>
        <taxon>Thermococcus</taxon>
    </lineage>
</organism>
<dbReference type="GO" id="GO:0005886">
    <property type="term" value="C:plasma membrane"/>
    <property type="evidence" value="ECO:0007669"/>
    <property type="project" value="UniProtKB-SubCell"/>
</dbReference>
<keyword evidence="8" id="KW-0406">Ion transport</keyword>
<comment type="subcellular location">
    <subcellularLocation>
        <location evidence="1">Cell membrane</location>
        <topology evidence="1">Multi-pass membrane protein</topology>
    </subcellularLocation>
    <subcellularLocation>
        <location evidence="8">Membrane</location>
        <topology evidence="8">Multi-pass membrane protein</topology>
    </subcellularLocation>
</comment>
<dbReference type="SUPFAM" id="SSF144083">
    <property type="entry name" value="Magnesium transport protein CorA, transmembrane region"/>
    <property type="match status" value="1"/>
</dbReference>
<dbReference type="NCBIfam" id="TIGR00383">
    <property type="entry name" value="corA"/>
    <property type="match status" value="1"/>
</dbReference>